<gene>
    <name evidence="1" type="ORF">I545_5847</name>
</gene>
<dbReference type="AlphaFoldDB" id="X7YSV1"/>
<name>X7YSV1_MYCKA</name>
<proteinExistence type="predicted"/>
<dbReference type="EMBL" id="JAOA01000013">
    <property type="protein sequence ID" value="EUA09841.1"/>
    <property type="molecule type" value="Genomic_DNA"/>
</dbReference>
<sequence>MRQELVDSSAWCETSIMQVEDVTHVGQRQPCALCRPMKRNLPTTSGV</sequence>
<reference evidence="1 2" key="1">
    <citation type="submission" date="2013-12" db="EMBL/GenBank/DDBJ databases">
        <authorList>
            <person name="Brown-Elliot B."/>
            <person name="Wallace R."/>
            <person name="Lenaerts A."/>
            <person name="Ordway D."/>
            <person name="DeGroote M.A."/>
            <person name="Parker T."/>
            <person name="Sizemore C."/>
            <person name="Tallon L.J."/>
            <person name="Sadzewicz L.K."/>
            <person name="Sengamalay N."/>
            <person name="Fraser C.M."/>
            <person name="Hine E."/>
            <person name="Shefchek K.A."/>
            <person name="Das S.P."/>
            <person name="Tettelin H."/>
        </authorList>
    </citation>
    <scope>NUCLEOTIDE SEQUENCE [LARGE SCALE GENOMIC DNA]</scope>
    <source>
        <strain evidence="1 2">662</strain>
    </source>
</reference>
<comment type="caution">
    <text evidence="1">The sequence shown here is derived from an EMBL/GenBank/DDBJ whole genome shotgun (WGS) entry which is preliminary data.</text>
</comment>
<protein>
    <submittedName>
        <fullName evidence="1">Uncharacterized protein</fullName>
    </submittedName>
</protein>
<evidence type="ECO:0000313" key="2">
    <source>
        <dbReference type="Proteomes" id="UP000020561"/>
    </source>
</evidence>
<organism evidence="1 2">
    <name type="scientific">Mycobacterium kansasii 662</name>
    <dbReference type="NCBI Taxonomy" id="1299326"/>
    <lineage>
        <taxon>Bacteria</taxon>
        <taxon>Bacillati</taxon>
        <taxon>Actinomycetota</taxon>
        <taxon>Actinomycetes</taxon>
        <taxon>Mycobacteriales</taxon>
        <taxon>Mycobacteriaceae</taxon>
        <taxon>Mycobacterium</taxon>
    </lineage>
</organism>
<dbReference type="Proteomes" id="UP000020561">
    <property type="component" value="Unassembled WGS sequence"/>
</dbReference>
<evidence type="ECO:0000313" key="1">
    <source>
        <dbReference type="EMBL" id="EUA09841.1"/>
    </source>
</evidence>
<accession>X7YSV1</accession>